<keyword evidence="2" id="KW-1185">Reference proteome</keyword>
<evidence type="ECO:0000313" key="2">
    <source>
        <dbReference type="Proteomes" id="UP000596661"/>
    </source>
</evidence>
<dbReference type="Gramene" id="evm.model.06.1422">
    <property type="protein sequence ID" value="cds.evm.model.06.1422"/>
    <property type="gene ID" value="evm.TU.06.1422"/>
</dbReference>
<dbReference type="EnsemblPlants" id="evm.model.06.1422">
    <property type="protein sequence ID" value="cds.evm.model.06.1422"/>
    <property type="gene ID" value="evm.TU.06.1422"/>
</dbReference>
<dbReference type="PANTHER" id="PTHR34222">
    <property type="entry name" value="GAG_PRE-INTEGRS DOMAIN-CONTAINING PROTEIN"/>
    <property type="match status" value="1"/>
</dbReference>
<protein>
    <submittedName>
        <fullName evidence="1">Uncharacterized protein</fullName>
    </submittedName>
</protein>
<dbReference type="PANTHER" id="PTHR34222:SF79">
    <property type="entry name" value="RETROVIRUS-RELATED POL POLYPROTEIN FROM TRANSPOSON TNT 1-94"/>
    <property type="match status" value="1"/>
</dbReference>
<dbReference type="AlphaFoldDB" id="A0A803PUE8"/>
<name>A0A803PUE8_CANSA</name>
<sequence>MTIGAYYTKLKGRWDERDALYCITSCTCGAMKENLQFQQTQKTLKFLMGLNEIYAAARGQILLIELLPAINKAYSFILQDEKQRGMSKDNTTMTEASTFAVKNNTCNSERNFTPQSSHLKCEP</sequence>
<proteinExistence type="predicted"/>
<dbReference type="OMA" id="GRWDERD"/>
<dbReference type="Proteomes" id="UP000596661">
    <property type="component" value="Chromosome 6"/>
</dbReference>
<evidence type="ECO:0000313" key="1">
    <source>
        <dbReference type="EnsemblPlants" id="cds.evm.model.06.1422"/>
    </source>
</evidence>
<dbReference type="EMBL" id="UZAU01000606">
    <property type="status" value="NOT_ANNOTATED_CDS"/>
    <property type="molecule type" value="Genomic_DNA"/>
</dbReference>
<reference evidence="1" key="1">
    <citation type="submission" date="2018-11" db="EMBL/GenBank/DDBJ databases">
        <authorList>
            <person name="Grassa J C."/>
        </authorList>
    </citation>
    <scope>NUCLEOTIDE SEQUENCE [LARGE SCALE GENOMIC DNA]</scope>
</reference>
<accession>A0A803PUE8</accession>
<reference evidence="1" key="2">
    <citation type="submission" date="2021-03" db="UniProtKB">
        <authorList>
            <consortium name="EnsemblPlants"/>
        </authorList>
    </citation>
    <scope>IDENTIFICATION</scope>
</reference>
<organism evidence="1 2">
    <name type="scientific">Cannabis sativa</name>
    <name type="common">Hemp</name>
    <name type="synonym">Marijuana</name>
    <dbReference type="NCBI Taxonomy" id="3483"/>
    <lineage>
        <taxon>Eukaryota</taxon>
        <taxon>Viridiplantae</taxon>
        <taxon>Streptophyta</taxon>
        <taxon>Embryophyta</taxon>
        <taxon>Tracheophyta</taxon>
        <taxon>Spermatophyta</taxon>
        <taxon>Magnoliopsida</taxon>
        <taxon>eudicotyledons</taxon>
        <taxon>Gunneridae</taxon>
        <taxon>Pentapetalae</taxon>
        <taxon>rosids</taxon>
        <taxon>fabids</taxon>
        <taxon>Rosales</taxon>
        <taxon>Cannabaceae</taxon>
        <taxon>Cannabis</taxon>
    </lineage>
</organism>